<dbReference type="PROSITE" id="PS50075">
    <property type="entry name" value="CARRIER"/>
    <property type="match status" value="1"/>
</dbReference>
<dbReference type="Proteomes" id="UP000520767">
    <property type="component" value="Unassembled WGS sequence"/>
</dbReference>
<gene>
    <name evidence="2" type="ORF">FHR82_005621</name>
</gene>
<keyword evidence="3" id="KW-1185">Reference proteome</keyword>
<organism evidence="2 3">
    <name type="scientific">Actinophytocola algeriensis</name>
    <dbReference type="NCBI Taxonomy" id="1768010"/>
    <lineage>
        <taxon>Bacteria</taxon>
        <taxon>Bacillati</taxon>
        <taxon>Actinomycetota</taxon>
        <taxon>Actinomycetes</taxon>
        <taxon>Pseudonocardiales</taxon>
        <taxon>Pseudonocardiaceae</taxon>
    </lineage>
</organism>
<reference evidence="2 3" key="1">
    <citation type="submission" date="2020-08" db="EMBL/GenBank/DDBJ databases">
        <title>Genomic Encyclopedia of Type Strains, Phase III (KMG-III): the genomes of soil and plant-associated and newly described type strains.</title>
        <authorList>
            <person name="Whitman W."/>
        </authorList>
    </citation>
    <scope>NUCLEOTIDE SEQUENCE [LARGE SCALE GENOMIC DNA]</scope>
    <source>
        <strain evidence="2 3">CECT 8960</strain>
    </source>
</reference>
<dbReference type="EMBL" id="JACHJQ010000006">
    <property type="protein sequence ID" value="MBB4909363.1"/>
    <property type="molecule type" value="Genomic_DNA"/>
</dbReference>
<sequence length="89" mass="9795">MSYSDTIKSYIVREFVPDITTDDLADDYDLIANGVVDSLGLLRLISWLETTFSIPVDDIEINEQDFVTVTAICGFIDRAASTTDIAKAA</sequence>
<feature type="domain" description="Carrier" evidence="1">
    <location>
        <begin position="2"/>
        <end position="80"/>
    </location>
</feature>
<dbReference type="SUPFAM" id="SSF47336">
    <property type="entry name" value="ACP-like"/>
    <property type="match status" value="1"/>
</dbReference>
<dbReference type="Gene3D" id="1.10.1200.10">
    <property type="entry name" value="ACP-like"/>
    <property type="match status" value="1"/>
</dbReference>
<evidence type="ECO:0000313" key="3">
    <source>
        <dbReference type="Proteomes" id="UP000520767"/>
    </source>
</evidence>
<evidence type="ECO:0000313" key="2">
    <source>
        <dbReference type="EMBL" id="MBB4909363.1"/>
    </source>
</evidence>
<comment type="caution">
    <text evidence="2">The sequence shown here is derived from an EMBL/GenBank/DDBJ whole genome shotgun (WGS) entry which is preliminary data.</text>
</comment>
<dbReference type="Pfam" id="PF00550">
    <property type="entry name" value="PP-binding"/>
    <property type="match status" value="1"/>
</dbReference>
<name>A0A7W7Q9I6_9PSEU</name>
<proteinExistence type="predicted"/>
<dbReference type="RefSeq" id="WP_184813478.1">
    <property type="nucleotide sequence ID" value="NZ_JACHJQ010000006.1"/>
</dbReference>
<dbReference type="InterPro" id="IPR036736">
    <property type="entry name" value="ACP-like_sf"/>
</dbReference>
<protein>
    <submittedName>
        <fullName evidence="2">Acyl carrier protein</fullName>
    </submittedName>
</protein>
<accession>A0A7W7Q9I6</accession>
<dbReference type="InterPro" id="IPR009081">
    <property type="entry name" value="PP-bd_ACP"/>
</dbReference>
<dbReference type="AlphaFoldDB" id="A0A7W7Q9I6"/>
<evidence type="ECO:0000259" key="1">
    <source>
        <dbReference type="PROSITE" id="PS50075"/>
    </source>
</evidence>